<feature type="non-terminal residue" evidence="2">
    <location>
        <position position="1"/>
    </location>
</feature>
<dbReference type="PIRSF" id="PIRSF002703">
    <property type="entry name" value="Thaumatin"/>
    <property type="match status" value="1"/>
</dbReference>
<proteinExistence type="predicted"/>
<feature type="disulfide bond" evidence="1">
    <location>
        <begin position="42"/>
        <end position="317"/>
    </location>
</feature>
<evidence type="ECO:0000313" key="3">
    <source>
        <dbReference type="Proteomes" id="UP000799776"/>
    </source>
</evidence>
<dbReference type="PROSITE" id="PS51367">
    <property type="entry name" value="THAUMATIN_2"/>
    <property type="match status" value="1"/>
</dbReference>
<keyword evidence="1" id="KW-1015">Disulfide bond</keyword>
<dbReference type="AlphaFoldDB" id="A0A9P4HUU9"/>
<organism evidence="2 3">
    <name type="scientific">Saccharata proteae CBS 121410</name>
    <dbReference type="NCBI Taxonomy" id="1314787"/>
    <lineage>
        <taxon>Eukaryota</taxon>
        <taxon>Fungi</taxon>
        <taxon>Dikarya</taxon>
        <taxon>Ascomycota</taxon>
        <taxon>Pezizomycotina</taxon>
        <taxon>Dothideomycetes</taxon>
        <taxon>Dothideomycetes incertae sedis</taxon>
        <taxon>Botryosphaeriales</taxon>
        <taxon>Saccharataceae</taxon>
        <taxon>Saccharata</taxon>
    </lineage>
</organism>
<dbReference type="Pfam" id="PF00314">
    <property type="entry name" value="Thaumatin"/>
    <property type="match status" value="1"/>
</dbReference>
<evidence type="ECO:0000313" key="2">
    <source>
        <dbReference type="EMBL" id="KAF2086348.1"/>
    </source>
</evidence>
<feature type="disulfide bond" evidence="1">
    <location>
        <begin position="266"/>
        <end position="276"/>
    </location>
</feature>
<dbReference type="SUPFAM" id="SSF49870">
    <property type="entry name" value="Osmotin, thaumatin-like protein"/>
    <property type="match status" value="1"/>
</dbReference>
<protein>
    <submittedName>
        <fullName evidence="2">Osmotin, thaumatin-like protein</fullName>
    </submittedName>
</protein>
<evidence type="ECO:0000256" key="1">
    <source>
        <dbReference type="PIRSR" id="PIRSR002703-1"/>
    </source>
</evidence>
<keyword evidence="3" id="KW-1185">Reference proteome</keyword>
<dbReference type="EMBL" id="ML978725">
    <property type="protein sequence ID" value="KAF2086348.1"/>
    <property type="molecule type" value="Genomic_DNA"/>
</dbReference>
<dbReference type="OrthoDB" id="430315at2759"/>
<feature type="non-terminal residue" evidence="2">
    <location>
        <position position="340"/>
    </location>
</feature>
<name>A0A9P4HUU9_9PEZI</name>
<sequence>AALLLISSPQCSAIHHMKLRMPDSVERANVKPVTPLIVTNYCSDTVWPAINTQSGTGPSETGFELSAGDSYNQTVSENWQGRVWGRTNCSFTDSGGPTNGPRACGSGDCNGQLSCWVSGDNPVTLAEFTLDAGDGHTYYDISLVDGYNLPLAIVMQPLGNASIDDIPPNLTNPSCMATAGWLADEEFYPYDNNNWYLGTNGSYPLPFETNVTNNDVMEWCPWDLQVNTPSGSPDGVYTYPDTTVERPIFDPCYSACAKYYTDEYCCTGQYNSPESCQANYYANAAKSVCPDAYSFAYDDQTSTFIIPSGAGFEIVFCPGGRSTNILATEGNQLRQLASSG</sequence>
<accession>A0A9P4HUU9</accession>
<dbReference type="PANTHER" id="PTHR31048">
    <property type="entry name" value="OS03G0233200 PROTEIN"/>
    <property type="match status" value="1"/>
</dbReference>
<gene>
    <name evidence="2" type="ORF">K490DRAFT_18623</name>
</gene>
<feature type="disulfide bond" evidence="1">
    <location>
        <begin position="89"/>
        <end position="104"/>
    </location>
</feature>
<feature type="disulfide bond" evidence="1">
    <location>
        <begin position="109"/>
        <end position="115"/>
    </location>
</feature>
<feature type="disulfide bond" evidence="1">
    <location>
        <begin position="256"/>
        <end position="265"/>
    </location>
</feature>
<dbReference type="SMART" id="SM00205">
    <property type="entry name" value="THN"/>
    <property type="match status" value="1"/>
</dbReference>
<dbReference type="InterPro" id="IPR037176">
    <property type="entry name" value="Osmotin/thaumatin-like_sf"/>
</dbReference>
<dbReference type="Gene3D" id="2.60.110.10">
    <property type="entry name" value="Thaumatin"/>
    <property type="match status" value="1"/>
</dbReference>
<dbReference type="InterPro" id="IPR001938">
    <property type="entry name" value="Thaumatin"/>
</dbReference>
<feature type="disulfide bond" evidence="1">
    <location>
        <begin position="220"/>
        <end position="252"/>
    </location>
</feature>
<comment type="caution">
    <text evidence="2">The sequence shown here is derived from an EMBL/GenBank/DDBJ whole genome shotgun (WGS) entry which is preliminary data.</text>
</comment>
<reference evidence="2" key="1">
    <citation type="journal article" date="2020" name="Stud. Mycol.">
        <title>101 Dothideomycetes genomes: a test case for predicting lifestyles and emergence of pathogens.</title>
        <authorList>
            <person name="Haridas S."/>
            <person name="Albert R."/>
            <person name="Binder M."/>
            <person name="Bloem J."/>
            <person name="Labutti K."/>
            <person name="Salamov A."/>
            <person name="Andreopoulos B."/>
            <person name="Baker S."/>
            <person name="Barry K."/>
            <person name="Bills G."/>
            <person name="Bluhm B."/>
            <person name="Cannon C."/>
            <person name="Castanera R."/>
            <person name="Culley D."/>
            <person name="Daum C."/>
            <person name="Ezra D."/>
            <person name="Gonzalez J."/>
            <person name="Henrissat B."/>
            <person name="Kuo A."/>
            <person name="Liang C."/>
            <person name="Lipzen A."/>
            <person name="Lutzoni F."/>
            <person name="Magnuson J."/>
            <person name="Mondo S."/>
            <person name="Nolan M."/>
            <person name="Ohm R."/>
            <person name="Pangilinan J."/>
            <person name="Park H.-J."/>
            <person name="Ramirez L."/>
            <person name="Alfaro M."/>
            <person name="Sun H."/>
            <person name="Tritt A."/>
            <person name="Yoshinaga Y."/>
            <person name="Zwiers L.-H."/>
            <person name="Turgeon B."/>
            <person name="Goodwin S."/>
            <person name="Spatafora J."/>
            <person name="Crous P."/>
            <person name="Grigoriev I."/>
        </authorList>
    </citation>
    <scope>NUCLEOTIDE SEQUENCE</scope>
    <source>
        <strain evidence="2">CBS 121410</strain>
    </source>
</reference>
<dbReference type="PRINTS" id="PR00347">
    <property type="entry name" value="THAUMATIN"/>
</dbReference>
<dbReference type="Proteomes" id="UP000799776">
    <property type="component" value="Unassembled WGS sequence"/>
</dbReference>